<evidence type="ECO:0000256" key="2">
    <source>
        <dbReference type="SAM" id="Phobius"/>
    </source>
</evidence>
<keyword evidence="2" id="KW-0472">Membrane</keyword>
<keyword evidence="2" id="KW-0812">Transmembrane</keyword>
<dbReference type="InterPro" id="IPR021215">
    <property type="entry name" value="DUF2752"/>
</dbReference>
<feature type="region of interest" description="Disordered" evidence="1">
    <location>
        <begin position="1"/>
        <end position="22"/>
    </location>
</feature>
<gene>
    <name evidence="3" type="ORF">FB458_3188</name>
</gene>
<feature type="transmembrane region" description="Helical" evidence="2">
    <location>
        <begin position="87"/>
        <end position="107"/>
    </location>
</feature>
<dbReference type="AlphaFoldDB" id="A0A542E402"/>
<protein>
    <submittedName>
        <fullName evidence="3">Uncharacterized protein DUF2752</fullName>
    </submittedName>
</protein>
<reference evidence="3 4" key="1">
    <citation type="submission" date="2019-06" db="EMBL/GenBank/DDBJ databases">
        <title>Sequencing the genomes of 1000 actinobacteria strains.</title>
        <authorList>
            <person name="Klenk H.-P."/>
        </authorList>
    </citation>
    <scope>NUCLEOTIDE SEQUENCE [LARGE SCALE GENOMIC DNA]</scope>
    <source>
        <strain evidence="3 4">DSM 18607</strain>
    </source>
</reference>
<feature type="transmembrane region" description="Helical" evidence="2">
    <location>
        <begin position="28"/>
        <end position="47"/>
    </location>
</feature>
<feature type="transmembrane region" description="Helical" evidence="2">
    <location>
        <begin position="127"/>
        <end position="146"/>
    </location>
</feature>
<accession>A0A542E402</accession>
<dbReference type="Proteomes" id="UP000317893">
    <property type="component" value="Unassembled WGS sequence"/>
</dbReference>
<keyword evidence="2" id="KW-1133">Transmembrane helix</keyword>
<name>A0A542E402_9MICO</name>
<proteinExistence type="predicted"/>
<evidence type="ECO:0000313" key="4">
    <source>
        <dbReference type="Proteomes" id="UP000317893"/>
    </source>
</evidence>
<organism evidence="3 4">
    <name type="scientific">Lapillicoccus jejuensis</name>
    <dbReference type="NCBI Taxonomy" id="402171"/>
    <lineage>
        <taxon>Bacteria</taxon>
        <taxon>Bacillati</taxon>
        <taxon>Actinomycetota</taxon>
        <taxon>Actinomycetes</taxon>
        <taxon>Micrococcales</taxon>
        <taxon>Intrasporangiaceae</taxon>
        <taxon>Lapillicoccus</taxon>
    </lineage>
</organism>
<comment type="caution">
    <text evidence="3">The sequence shown here is derived from an EMBL/GenBank/DDBJ whole genome shotgun (WGS) entry which is preliminary data.</text>
</comment>
<dbReference type="EMBL" id="VFMN01000001">
    <property type="protein sequence ID" value="TQJ10070.1"/>
    <property type="molecule type" value="Genomic_DNA"/>
</dbReference>
<dbReference type="Pfam" id="PF10825">
    <property type="entry name" value="DUF2752"/>
    <property type="match status" value="1"/>
</dbReference>
<evidence type="ECO:0000313" key="3">
    <source>
        <dbReference type="EMBL" id="TQJ10070.1"/>
    </source>
</evidence>
<evidence type="ECO:0000256" key="1">
    <source>
        <dbReference type="SAM" id="MobiDB-lite"/>
    </source>
</evidence>
<keyword evidence="4" id="KW-1185">Reference proteome</keyword>
<sequence>MTTRPAGARPPATLAVAGGPSPGRRLRAAGAPLVVGTLALAAALAVGRQGGVTGVDLCPFHRVTGLWCPFCGGLRATAALVRGDLPAALSLNVVVPPLLLLLAVVGLRTTARALRTCEPARLPVVPLRPLLVALVLLAVFTVWRNVPELPLAAWLAP</sequence>